<dbReference type="Gene3D" id="3.30.70.2570">
    <property type="entry name" value="Elongation factor 4, C-terminal domain"/>
    <property type="match status" value="1"/>
</dbReference>
<dbReference type="InterPro" id="IPR005225">
    <property type="entry name" value="Small_GTP-bd"/>
</dbReference>
<dbReference type="Pfam" id="PF03144">
    <property type="entry name" value="GTP_EFTU_D2"/>
    <property type="match status" value="1"/>
</dbReference>
<comment type="caution">
    <text evidence="8">The sequence shown here is derived from an EMBL/GenBank/DDBJ whole genome shotgun (WGS) entry which is preliminary data.</text>
</comment>
<dbReference type="Gene3D" id="3.40.50.300">
    <property type="entry name" value="P-loop containing nucleotide triphosphate hydrolases"/>
    <property type="match status" value="1"/>
</dbReference>
<feature type="binding site" evidence="6">
    <location>
        <begin position="265"/>
        <end position="268"/>
    </location>
    <ligand>
        <name>GTP</name>
        <dbReference type="ChEBI" id="CHEBI:37565"/>
    </ligand>
</feature>
<dbReference type="FunFam" id="3.40.50.300:FF:000078">
    <property type="entry name" value="Elongation factor 4"/>
    <property type="match status" value="1"/>
</dbReference>
<keyword evidence="4 6" id="KW-0648">Protein biosynthesis</keyword>
<comment type="function">
    <text evidence="6">Promotes chloroplast protein synthesis. May act as a fidelity factor of the translation reaction, by catalyzing a one-codon backward translocation of tRNAs on improperly translocated ribosomes.</text>
</comment>
<dbReference type="PANTHER" id="PTHR43512">
    <property type="entry name" value="TRANSLATION FACTOR GUF1-RELATED"/>
    <property type="match status" value="1"/>
</dbReference>
<dbReference type="InterPro" id="IPR035647">
    <property type="entry name" value="EFG_III/V"/>
</dbReference>
<dbReference type="GO" id="GO:0006412">
    <property type="term" value="P:translation"/>
    <property type="evidence" value="ECO:0007669"/>
    <property type="project" value="UniProtKB-KW"/>
</dbReference>
<accession>A0A2G2XAF4</accession>
<organism evidence="8 9">
    <name type="scientific">Capsicum baccatum</name>
    <name type="common">Peruvian pepper</name>
    <dbReference type="NCBI Taxonomy" id="33114"/>
    <lineage>
        <taxon>Eukaryota</taxon>
        <taxon>Viridiplantae</taxon>
        <taxon>Streptophyta</taxon>
        <taxon>Embryophyta</taxon>
        <taxon>Tracheophyta</taxon>
        <taxon>Spermatophyta</taxon>
        <taxon>Magnoliopsida</taxon>
        <taxon>eudicotyledons</taxon>
        <taxon>Gunneridae</taxon>
        <taxon>Pentapetalae</taxon>
        <taxon>asterids</taxon>
        <taxon>lamiids</taxon>
        <taxon>Solanales</taxon>
        <taxon>Solanaceae</taxon>
        <taxon>Solanoideae</taxon>
        <taxon>Capsiceae</taxon>
        <taxon>Capsicum</taxon>
    </lineage>
</organism>
<dbReference type="AlphaFoldDB" id="A0A2G2XAF4"/>
<evidence type="ECO:0000256" key="5">
    <source>
        <dbReference type="ARBA" id="ARBA00023134"/>
    </source>
</evidence>
<reference evidence="8 9" key="1">
    <citation type="journal article" date="2017" name="Genome Biol.">
        <title>New reference genome sequences of hot pepper reveal the massive evolution of plant disease-resistance genes by retroduplication.</title>
        <authorList>
            <person name="Kim S."/>
            <person name="Park J."/>
            <person name="Yeom S.I."/>
            <person name="Kim Y.M."/>
            <person name="Seo E."/>
            <person name="Kim K.T."/>
            <person name="Kim M.S."/>
            <person name="Lee J.M."/>
            <person name="Cheong K."/>
            <person name="Shin H.S."/>
            <person name="Kim S.B."/>
            <person name="Han K."/>
            <person name="Lee J."/>
            <person name="Park M."/>
            <person name="Lee H.A."/>
            <person name="Lee H.Y."/>
            <person name="Lee Y."/>
            <person name="Oh S."/>
            <person name="Lee J.H."/>
            <person name="Choi E."/>
            <person name="Choi E."/>
            <person name="Lee S.E."/>
            <person name="Jeon J."/>
            <person name="Kim H."/>
            <person name="Choi G."/>
            <person name="Song H."/>
            <person name="Lee J."/>
            <person name="Lee S.C."/>
            <person name="Kwon J.K."/>
            <person name="Lee H.Y."/>
            <person name="Koo N."/>
            <person name="Hong Y."/>
            <person name="Kim R.W."/>
            <person name="Kang W.H."/>
            <person name="Huh J.H."/>
            <person name="Kang B.C."/>
            <person name="Yang T.J."/>
            <person name="Lee Y.H."/>
            <person name="Bennetzen J.L."/>
            <person name="Choi D."/>
        </authorList>
    </citation>
    <scope>NUCLEOTIDE SEQUENCE [LARGE SCALE GENOMIC DNA]</scope>
    <source>
        <strain evidence="9">cv. PBC81</strain>
    </source>
</reference>
<keyword evidence="6" id="KW-0150">Chloroplast</keyword>
<dbReference type="FunFam" id="2.40.30.10:FF:000015">
    <property type="entry name" value="Translation factor GUF1, mitochondrial"/>
    <property type="match status" value="1"/>
</dbReference>
<dbReference type="Gene3D" id="3.30.70.240">
    <property type="match status" value="1"/>
</dbReference>
<comment type="similarity">
    <text evidence="1 6">Belongs to the TRAFAC class translation factor GTPase superfamily. Classic translation factor GTPase family. LepA subfamily.</text>
</comment>
<comment type="subcellular location">
    <subcellularLocation>
        <location evidence="6">Plastid</location>
        <location evidence="6">Chloroplast</location>
    </subcellularLocation>
</comment>
<dbReference type="SMART" id="SM00838">
    <property type="entry name" value="EFG_C"/>
    <property type="match status" value="1"/>
</dbReference>
<dbReference type="GO" id="GO:0003924">
    <property type="term" value="F:GTPase activity"/>
    <property type="evidence" value="ECO:0007669"/>
    <property type="project" value="UniProtKB-UniRule"/>
</dbReference>
<protein>
    <recommendedName>
        <fullName evidence="6">Translation factor GUF1 homolog, chloroplastic</fullName>
        <ecNumber evidence="6">3.6.5.n1</ecNumber>
    </recommendedName>
    <alternativeName>
        <fullName evidence="6">Elongation factor 4 homolog</fullName>
        <shortName evidence="6">EF-4</shortName>
    </alternativeName>
    <alternativeName>
        <fullName evidence="6">GTPase GUF1 homolog</fullName>
    </alternativeName>
    <alternativeName>
        <fullName evidence="6">Ribosomal back-translocase</fullName>
    </alternativeName>
</protein>
<dbReference type="InterPro" id="IPR009000">
    <property type="entry name" value="Transl_B-barrel_sf"/>
</dbReference>
<evidence type="ECO:0000259" key="7">
    <source>
        <dbReference type="PROSITE" id="PS51722"/>
    </source>
</evidence>
<dbReference type="PROSITE" id="PS51722">
    <property type="entry name" value="G_TR_2"/>
    <property type="match status" value="1"/>
</dbReference>
<dbReference type="InterPro" id="IPR004161">
    <property type="entry name" value="EFTu-like_2"/>
</dbReference>
<dbReference type="InterPro" id="IPR038363">
    <property type="entry name" value="LepA_C_sf"/>
</dbReference>
<dbReference type="FunFam" id="3.30.70.2570:FF:000001">
    <property type="entry name" value="Translation factor GUF1, mitochondrial"/>
    <property type="match status" value="1"/>
</dbReference>
<dbReference type="Gene3D" id="2.40.30.10">
    <property type="entry name" value="Translation factors"/>
    <property type="match status" value="1"/>
</dbReference>
<keyword evidence="3 6" id="KW-0378">Hydrolase</keyword>
<dbReference type="Proteomes" id="UP000224567">
    <property type="component" value="Unassembled WGS sequence"/>
</dbReference>
<dbReference type="HAMAP" id="MF_00071">
    <property type="entry name" value="LepA"/>
    <property type="match status" value="1"/>
</dbReference>
<dbReference type="CDD" id="cd03709">
    <property type="entry name" value="lepA_C"/>
    <property type="match status" value="1"/>
</dbReference>
<dbReference type="CDD" id="cd01890">
    <property type="entry name" value="LepA"/>
    <property type="match status" value="1"/>
</dbReference>
<dbReference type="InterPro" id="IPR013842">
    <property type="entry name" value="LepA_CTD"/>
</dbReference>
<keyword evidence="9" id="KW-1185">Reference proteome</keyword>
<evidence type="ECO:0000313" key="9">
    <source>
        <dbReference type="Proteomes" id="UP000224567"/>
    </source>
</evidence>
<dbReference type="InterPro" id="IPR031157">
    <property type="entry name" value="G_TR_CS"/>
</dbReference>
<evidence type="ECO:0000256" key="2">
    <source>
        <dbReference type="ARBA" id="ARBA00022741"/>
    </source>
</evidence>
<dbReference type="NCBIfam" id="TIGR01393">
    <property type="entry name" value="lepA"/>
    <property type="match status" value="1"/>
</dbReference>
<feature type="binding site" evidence="6">
    <location>
        <begin position="211"/>
        <end position="215"/>
    </location>
    <ligand>
        <name>GTP</name>
        <dbReference type="ChEBI" id="CHEBI:37565"/>
    </ligand>
</feature>
<dbReference type="Gene3D" id="3.30.70.870">
    <property type="entry name" value="Elongation Factor G (Translational Gtpase), domain 3"/>
    <property type="match status" value="1"/>
</dbReference>
<dbReference type="PROSITE" id="PS00301">
    <property type="entry name" value="G_TR_1"/>
    <property type="match status" value="1"/>
</dbReference>
<dbReference type="InterPro" id="IPR000640">
    <property type="entry name" value="EFG_V-like"/>
</dbReference>
<dbReference type="GO" id="GO:0009507">
    <property type="term" value="C:chloroplast"/>
    <property type="evidence" value="ECO:0007669"/>
    <property type="project" value="UniProtKB-SubCell"/>
</dbReference>
<dbReference type="HAMAP" id="MF_03138">
    <property type="entry name" value="GUFP"/>
    <property type="match status" value="1"/>
</dbReference>
<evidence type="ECO:0000313" key="8">
    <source>
        <dbReference type="EMBL" id="PHT54492.1"/>
    </source>
</evidence>
<dbReference type="GO" id="GO:0005525">
    <property type="term" value="F:GTP binding"/>
    <property type="evidence" value="ECO:0007669"/>
    <property type="project" value="UniProtKB-UniRule"/>
</dbReference>
<dbReference type="InterPro" id="IPR006297">
    <property type="entry name" value="EF-4"/>
</dbReference>
<dbReference type="EMBL" id="MLFT02000003">
    <property type="protein sequence ID" value="PHT54492.1"/>
    <property type="molecule type" value="Genomic_DNA"/>
</dbReference>
<dbReference type="FunFam" id="3.30.70.870:FF:000004">
    <property type="entry name" value="Translation factor GUF1, mitochondrial"/>
    <property type="match status" value="1"/>
</dbReference>
<dbReference type="SUPFAM" id="SSF54980">
    <property type="entry name" value="EF-G C-terminal domain-like"/>
    <property type="match status" value="2"/>
</dbReference>
<dbReference type="CDD" id="cd16260">
    <property type="entry name" value="EF4_III"/>
    <property type="match status" value="1"/>
</dbReference>
<dbReference type="InterPro" id="IPR027417">
    <property type="entry name" value="P-loop_NTPase"/>
</dbReference>
<feature type="binding site" evidence="6">
    <location>
        <begin position="146"/>
        <end position="153"/>
    </location>
    <ligand>
        <name>GTP</name>
        <dbReference type="ChEBI" id="CHEBI:37565"/>
    </ligand>
</feature>
<keyword evidence="6" id="KW-0934">Plastid</keyword>
<dbReference type="Pfam" id="PF00009">
    <property type="entry name" value="GTP_EFTU"/>
    <property type="match status" value="1"/>
</dbReference>
<dbReference type="InterPro" id="IPR027518">
    <property type="entry name" value="GUFP"/>
</dbReference>
<comment type="catalytic activity">
    <reaction evidence="6">
        <text>GTP + H2O = GDP + phosphate + H(+)</text>
        <dbReference type="Rhea" id="RHEA:19669"/>
        <dbReference type="ChEBI" id="CHEBI:15377"/>
        <dbReference type="ChEBI" id="CHEBI:15378"/>
        <dbReference type="ChEBI" id="CHEBI:37565"/>
        <dbReference type="ChEBI" id="CHEBI:43474"/>
        <dbReference type="ChEBI" id="CHEBI:58189"/>
        <dbReference type="EC" id="3.6.5.n1"/>
    </reaction>
</comment>
<keyword evidence="5 6" id="KW-0342">GTP-binding</keyword>
<dbReference type="Pfam" id="PF06421">
    <property type="entry name" value="LepA_C"/>
    <property type="match status" value="1"/>
</dbReference>
<dbReference type="CDD" id="cd03699">
    <property type="entry name" value="EF4_II"/>
    <property type="match status" value="1"/>
</dbReference>
<dbReference type="InterPro" id="IPR035654">
    <property type="entry name" value="LepA_IV"/>
</dbReference>
<evidence type="ECO:0000256" key="1">
    <source>
        <dbReference type="ARBA" id="ARBA00005454"/>
    </source>
</evidence>
<dbReference type="GO" id="GO:0043022">
    <property type="term" value="F:ribosome binding"/>
    <property type="evidence" value="ECO:0007669"/>
    <property type="project" value="TreeGrafter"/>
</dbReference>
<gene>
    <name evidence="8" type="ORF">CQW23_08954</name>
</gene>
<sequence>MPNYNTWSNSINHLHNFPCLSFISWLQNTHTHTVRYTKYSQKLHTHTQSELAISKMASTNFWRPKFIHQYQIPITIHQQNCFDISTNFYFKNSSGVGAPRQRQRRSRRLFVQCQTAATDIEVIARAGKDRLMKVPISNIRNFCIIAHIDHGKSTLADKLLQMTGTVESRDMKEQFLDNMDLERERGITIKLQAARMRFIYENEPYCLNLIDTPGHVDFSYEVSRSLAACEGALLVVDASQGVEAQTLANVYLALENNLEIIPVLNKIDLPGAEPSRVCQEIEEIVGLDCSNAIYASAKEGIGITEILSAIVQRIPPPGDTAGRPLRALIFDSYYDPYRGVIVYFRVIDGTIKKGDRVLFMASGKDYYADELGVLSPNQLQVDQLYAGEVGFLSASIRSVADARVGDTITHFQRKAEQSLPGYKEATPMVFCGLFPVDADQFSELRDALEKLQLNDAALKFEPETSSAMGFGFRCGFLGLLHMEIVQERLEREYNLSLITTAPSVVYRVNCIDGETVECSNPSLLPEPGKRRSIEEPFVRIELLTPKDYIGSLMELAQDRRGIFKEMKYITENRASIIYELPLAEMVGDFFDQLKSRSKGYASMEYSFIGYTESDLIKLDILINGDRVEPLATIVHKDKAYSVGRALTQKLKELIPRQMFKVPIQATIGSKVIASEAISAIRKDVLAKCYGGDISRKKKLLKKQAEGKKRMKAIGRVDVPQEAFMAVLKLEKEVL</sequence>
<dbReference type="NCBIfam" id="TIGR00231">
    <property type="entry name" value="small_GTP"/>
    <property type="match status" value="1"/>
</dbReference>
<dbReference type="SUPFAM" id="SSF52540">
    <property type="entry name" value="P-loop containing nucleoside triphosphate hydrolases"/>
    <property type="match status" value="1"/>
</dbReference>
<dbReference type="FunFam" id="3.30.70.240:FF:000007">
    <property type="entry name" value="Translation factor GUF1, mitochondrial"/>
    <property type="match status" value="1"/>
</dbReference>
<dbReference type="EC" id="3.6.5.n1" evidence="6"/>
<dbReference type="Pfam" id="PF00679">
    <property type="entry name" value="EFG_C"/>
    <property type="match status" value="1"/>
</dbReference>
<reference evidence="9" key="2">
    <citation type="journal article" date="2017" name="J. Anim. Genet.">
        <title>Multiple reference genome sequences of hot pepper reveal the massive evolution of plant disease resistance genes by retroduplication.</title>
        <authorList>
            <person name="Kim S."/>
            <person name="Park J."/>
            <person name="Yeom S.-I."/>
            <person name="Kim Y.-M."/>
            <person name="Seo E."/>
            <person name="Kim K.-T."/>
            <person name="Kim M.-S."/>
            <person name="Lee J.M."/>
            <person name="Cheong K."/>
            <person name="Shin H.-S."/>
            <person name="Kim S.-B."/>
            <person name="Han K."/>
            <person name="Lee J."/>
            <person name="Park M."/>
            <person name="Lee H.-A."/>
            <person name="Lee H.-Y."/>
            <person name="Lee Y."/>
            <person name="Oh S."/>
            <person name="Lee J.H."/>
            <person name="Choi E."/>
            <person name="Choi E."/>
            <person name="Lee S.E."/>
            <person name="Jeon J."/>
            <person name="Kim H."/>
            <person name="Choi G."/>
            <person name="Song H."/>
            <person name="Lee J."/>
            <person name="Lee S.-C."/>
            <person name="Kwon J.-K."/>
            <person name="Lee H.-Y."/>
            <person name="Koo N."/>
            <person name="Hong Y."/>
            <person name="Kim R.W."/>
            <person name="Kang W.-H."/>
            <person name="Huh J.H."/>
            <person name="Kang B.-C."/>
            <person name="Yang T.-J."/>
            <person name="Lee Y.-H."/>
            <person name="Bennetzen J.L."/>
            <person name="Choi D."/>
        </authorList>
    </citation>
    <scope>NUCLEOTIDE SEQUENCE [LARGE SCALE GENOMIC DNA]</scope>
    <source>
        <strain evidence="9">cv. PBC81</strain>
    </source>
</reference>
<dbReference type="STRING" id="33114.A0A2G2XAF4"/>
<evidence type="ECO:0000256" key="6">
    <source>
        <dbReference type="HAMAP-Rule" id="MF_03138"/>
    </source>
</evidence>
<dbReference type="GO" id="GO:0045727">
    <property type="term" value="P:positive regulation of translation"/>
    <property type="evidence" value="ECO:0007669"/>
    <property type="project" value="UniProtKB-UniRule"/>
</dbReference>
<dbReference type="PANTHER" id="PTHR43512:SF4">
    <property type="entry name" value="TRANSLATION FACTOR GUF1 HOMOLOG, CHLOROPLASTIC"/>
    <property type="match status" value="1"/>
</dbReference>
<dbReference type="InterPro" id="IPR000795">
    <property type="entry name" value="T_Tr_GTP-bd_dom"/>
</dbReference>
<proteinExistence type="inferred from homology"/>
<evidence type="ECO:0000256" key="3">
    <source>
        <dbReference type="ARBA" id="ARBA00022801"/>
    </source>
</evidence>
<dbReference type="PRINTS" id="PR00315">
    <property type="entry name" value="ELONGATNFCT"/>
</dbReference>
<keyword evidence="2 6" id="KW-0547">Nucleotide-binding</keyword>
<dbReference type="SUPFAM" id="SSF50447">
    <property type="entry name" value="Translation proteins"/>
    <property type="match status" value="1"/>
</dbReference>
<name>A0A2G2XAF4_CAPBA</name>
<evidence type="ECO:0000256" key="4">
    <source>
        <dbReference type="ARBA" id="ARBA00022917"/>
    </source>
</evidence>
<dbReference type="OrthoDB" id="1074at2759"/>
<feature type="domain" description="Tr-type G" evidence="7">
    <location>
        <begin position="137"/>
        <end position="318"/>
    </location>
</feature>